<feature type="non-terminal residue" evidence="3">
    <location>
        <position position="1"/>
    </location>
</feature>
<gene>
    <name evidence="3" type="ORF">MSPICULIGERA_LOCUS23575</name>
</gene>
<dbReference type="Proteomes" id="UP001177023">
    <property type="component" value="Unassembled WGS sequence"/>
</dbReference>
<organism evidence="3 4">
    <name type="scientific">Mesorhabditis spiculigera</name>
    <dbReference type="NCBI Taxonomy" id="96644"/>
    <lineage>
        <taxon>Eukaryota</taxon>
        <taxon>Metazoa</taxon>
        <taxon>Ecdysozoa</taxon>
        <taxon>Nematoda</taxon>
        <taxon>Chromadorea</taxon>
        <taxon>Rhabditida</taxon>
        <taxon>Rhabditina</taxon>
        <taxon>Rhabditomorpha</taxon>
        <taxon>Rhabditoidea</taxon>
        <taxon>Rhabditidae</taxon>
        <taxon>Mesorhabditinae</taxon>
        <taxon>Mesorhabditis</taxon>
    </lineage>
</organism>
<comment type="similarity">
    <text evidence="1">Belongs to the Luc7 family.</text>
</comment>
<sequence>MTDAMREMIAGLMGDQRAREEGRNLPPYDSPTVCRAYLLGCCPGYNLLDTKLESLVVCRKMHEPAHRADYEAAQAKKDHFYDIDLYQALEGAVRAVDGDVAVTRRRQDQQIRSENEMFESDKAQKLRGIDAQISRLLDESAQLGAQGRVGQAMICARQVEELEDRKAMVESEALRPVFHMTMRMRVCEDCGSQLNIMDHETRVSDHFGGRLHLAMVEVRSRLAELKDTIEQRRKEDKEKRRSTDTRDRGDHGRDRERERRRSRSRSRDRRRSRSRESRRRPSSRDRRDRHRDDRDRPRR</sequence>
<feature type="compositionally biased region" description="Basic residues" evidence="2">
    <location>
        <begin position="260"/>
        <end position="281"/>
    </location>
</feature>
<dbReference type="InterPro" id="IPR004882">
    <property type="entry name" value="Luc7-rel"/>
</dbReference>
<feature type="compositionally biased region" description="Basic and acidic residues" evidence="2">
    <location>
        <begin position="282"/>
        <end position="299"/>
    </location>
</feature>
<name>A0AA36G9W7_9BILA</name>
<feature type="region of interest" description="Disordered" evidence="2">
    <location>
        <begin position="230"/>
        <end position="299"/>
    </location>
</feature>
<keyword evidence="4" id="KW-1185">Reference proteome</keyword>
<evidence type="ECO:0000256" key="1">
    <source>
        <dbReference type="ARBA" id="ARBA00005655"/>
    </source>
</evidence>
<accession>A0AA36G9W7</accession>
<reference evidence="3" key="1">
    <citation type="submission" date="2023-06" db="EMBL/GenBank/DDBJ databases">
        <authorList>
            <person name="Delattre M."/>
        </authorList>
    </citation>
    <scope>NUCLEOTIDE SEQUENCE</scope>
    <source>
        <strain evidence="3">AF72</strain>
    </source>
</reference>
<evidence type="ECO:0000256" key="2">
    <source>
        <dbReference type="SAM" id="MobiDB-lite"/>
    </source>
</evidence>
<evidence type="ECO:0000313" key="4">
    <source>
        <dbReference type="Proteomes" id="UP001177023"/>
    </source>
</evidence>
<dbReference type="GO" id="GO:0006376">
    <property type="term" value="P:mRNA splice site recognition"/>
    <property type="evidence" value="ECO:0007669"/>
    <property type="project" value="InterPro"/>
</dbReference>
<protein>
    <submittedName>
        <fullName evidence="3">Uncharacterized protein</fullName>
    </submittedName>
</protein>
<proteinExistence type="inferred from homology"/>
<dbReference type="Pfam" id="PF03194">
    <property type="entry name" value="LUC7"/>
    <property type="match status" value="1"/>
</dbReference>
<feature type="compositionally biased region" description="Basic and acidic residues" evidence="2">
    <location>
        <begin position="230"/>
        <end position="259"/>
    </location>
</feature>
<dbReference type="PANTHER" id="PTHR12375">
    <property type="entry name" value="RNA-BINDING PROTEIN LUC7-RELATED"/>
    <property type="match status" value="1"/>
</dbReference>
<dbReference type="AlphaFoldDB" id="A0AA36G9W7"/>
<dbReference type="EMBL" id="CATQJA010002706">
    <property type="protein sequence ID" value="CAJ0585559.1"/>
    <property type="molecule type" value="Genomic_DNA"/>
</dbReference>
<dbReference type="GO" id="GO:0003729">
    <property type="term" value="F:mRNA binding"/>
    <property type="evidence" value="ECO:0007669"/>
    <property type="project" value="InterPro"/>
</dbReference>
<dbReference type="GO" id="GO:0005685">
    <property type="term" value="C:U1 snRNP"/>
    <property type="evidence" value="ECO:0007669"/>
    <property type="project" value="InterPro"/>
</dbReference>
<evidence type="ECO:0000313" key="3">
    <source>
        <dbReference type="EMBL" id="CAJ0585559.1"/>
    </source>
</evidence>
<comment type="caution">
    <text evidence="3">The sequence shown here is derived from an EMBL/GenBank/DDBJ whole genome shotgun (WGS) entry which is preliminary data.</text>
</comment>